<dbReference type="AlphaFoldDB" id="A0A401U1P8"/>
<feature type="non-terminal residue" evidence="2">
    <location>
        <position position="33"/>
    </location>
</feature>
<sequence length="33" mass="3530">MSDGPEVEDVPERGTDRKLKVSLNGGRTGSGVW</sequence>
<protein>
    <submittedName>
        <fullName evidence="2">Uncharacterized protein</fullName>
    </submittedName>
</protein>
<evidence type="ECO:0000313" key="2">
    <source>
        <dbReference type="EMBL" id="GCC48827.1"/>
    </source>
</evidence>
<dbReference type="EMBL" id="BEZZ01254004">
    <property type="protein sequence ID" value="GCC48827.1"/>
    <property type="molecule type" value="Genomic_DNA"/>
</dbReference>
<name>A0A401U1P8_CHIPU</name>
<evidence type="ECO:0000256" key="1">
    <source>
        <dbReference type="SAM" id="MobiDB-lite"/>
    </source>
</evidence>
<gene>
    <name evidence="2" type="ORF">chiPu_0033086</name>
</gene>
<reference evidence="2 3" key="1">
    <citation type="journal article" date="2018" name="Nat. Ecol. Evol.">
        <title>Shark genomes provide insights into elasmobranch evolution and the origin of vertebrates.</title>
        <authorList>
            <person name="Hara Y"/>
            <person name="Yamaguchi K"/>
            <person name="Onimaru K"/>
            <person name="Kadota M"/>
            <person name="Koyanagi M"/>
            <person name="Keeley SD"/>
            <person name="Tatsumi K"/>
            <person name="Tanaka K"/>
            <person name="Motone F"/>
            <person name="Kageyama Y"/>
            <person name="Nozu R"/>
            <person name="Adachi N"/>
            <person name="Nishimura O"/>
            <person name="Nakagawa R"/>
            <person name="Tanegashima C"/>
            <person name="Kiyatake I"/>
            <person name="Matsumoto R"/>
            <person name="Murakumo K"/>
            <person name="Nishida K"/>
            <person name="Terakita A"/>
            <person name="Kuratani S"/>
            <person name="Sato K"/>
            <person name="Hyodo S Kuraku.S."/>
        </authorList>
    </citation>
    <scope>NUCLEOTIDE SEQUENCE [LARGE SCALE GENOMIC DNA]</scope>
</reference>
<proteinExistence type="predicted"/>
<accession>A0A401U1P8</accession>
<organism evidence="2 3">
    <name type="scientific">Chiloscyllium punctatum</name>
    <name type="common">Brownbanded bambooshark</name>
    <name type="synonym">Hemiscyllium punctatum</name>
    <dbReference type="NCBI Taxonomy" id="137246"/>
    <lineage>
        <taxon>Eukaryota</taxon>
        <taxon>Metazoa</taxon>
        <taxon>Chordata</taxon>
        <taxon>Craniata</taxon>
        <taxon>Vertebrata</taxon>
        <taxon>Chondrichthyes</taxon>
        <taxon>Elasmobranchii</taxon>
        <taxon>Galeomorphii</taxon>
        <taxon>Galeoidea</taxon>
        <taxon>Orectolobiformes</taxon>
        <taxon>Hemiscylliidae</taxon>
        <taxon>Chiloscyllium</taxon>
    </lineage>
</organism>
<dbReference type="Proteomes" id="UP000287033">
    <property type="component" value="Unassembled WGS sequence"/>
</dbReference>
<feature type="compositionally biased region" description="Basic and acidic residues" evidence="1">
    <location>
        <begin position="10"/>
        <end position="19"/>
    </location>
</feature>
<keyword evidence="3" id="KW-1185">Reference proteome</keyword>
<evidence type="ECO:0000313" key="3">
    <source>
        <dbReference type="Proteomes" id="UP000287033"/>
    </source>
</evidence>
<comment type="caution">
    <text evidence="2">The sequence shown here is derived from an EMBL/GenBank/DDBJ whole genome shotgun (WGS) entry which is preliminary data.</text>
</comment>
<feature type="region of interest" description="Disordered" evidence="1">
    <location>
        <begin position="1"/>
        <end position="33"/>
    </location>
</feature>